<feature type="domain" description="Chromo" evidence="9">
    <location>
        <begin position="17"/>
        <end position="78"/>
    </location>
</feature>
<evidence type="ECO:0000256" key="6">
    <source>
        <dbReference type="ARBA" id="ARBA00023163"/>
    </source>
</evidence>
<dbReference type="PROSITE" id="PS51640">
    <property type="entry name" value="MRG"/>
    <property type="match status" value="1"/>
</dbReference>
<name>A0AAF0E1J8_9BASI</name>
<dbReference type="GO" id="GO:0006355">
    <property type="term" value="P:regulation of DNA-templated transcription"/>
    <property type="evidence" value="ECO:0007669"/>
    <property type="project" value="InterPro"/>
</dbReference>
<evidence type="ECO:0000256" key="5">
    <source>
        <dbReference type="ARBA" id="ARBA00023015"/>
    </source>
</evidence>
<dbReference type="CDD" id="cd18983">
    <property type="entry name" value="CBD_MSL3_like"/>
    <property type="match status" value="1"/>
</dbReference>
<keyword evidence="7" id="KW-0539">Nucleus</keyword>
<dbReference type="EMBL" id="CP119934">
    <property type="protein sequence ID" value="WFD01453.1"/>
    <property type="molecule type" value="Genomic_DNA"/>
</dbReference>
<feature type="region of interest" description="Disordered" evidence="8">
    <location>
        <begin position="86"/>
        <end position="131"/>
    </location>
</feature>
<dbReference type="InterPro" id="IPR016197">
    <property type="entry name" value="Chromo-like_dom_sf"/>
</dbReference>
<dbReference type="GO" id="GO:0035267">
    <property type="term" value="C:NuA4 histone acetyltransferase complex"/>
    <property type="evidence" value="ECO:0007669"/>
    <property type="project" value="TreeGrafter"/>
</dbReference>
<evidence type="ECO:0000256" key="3">
    <source>
        <dbReference type="ARBA" id="ARBA00018505"/>
    </source>
</evidence>
<evidence type="ECO:0000256" key="7">
    <source>
        <dbReference type="ARBA" id="ARBA00023242"/>
    </source>
</evidence>
<dbReference type="Proteomes" id="UP001214603">
    <property type="component" value="Chromosome 1"/>
</dbReference>
<dbReference type="PANTHER" id="PTHR10880:SF15">
    <property type="entry name" value="MSL COMPLEX SUBUNIT 3"/>
    <property type="match status" value="1"/>
</dbReference>
<proteinExistence type="inferred from homology"/>
<evidence type="ECO:0000256" key="2">
    <source>
        <dbReference type="ARBA" id="ARBA00009093"/>
    </source>
</evidence>
<keyword evidence="5" id="KW-0805">Transcription regulation</keyword>
<evidence type="ECO:0000313" key="10">
    <source>
        <dbReference type="EMBL" id="WFD01453.1"/>
    </source>
</evidence>
<keyword evidence="4" id="KW-0156">Chromatin regulator</keyword>
<dbReference type="InterPro" id="IPR008676">
    <property type="entry name" value="MRG"/>
</dbReference>
<dbReference type="AlphaFoldDB" id="A0AAF0E1J8"/>
<accession>A0AAF0E1J8</accession>
<dbReference type="PIRSF" id="PIRSF038133">
    <property type="entry name" value="HAT_Nua4_EAF3/MRG15"/>
    <property type="match status" value="1"/>
</dbReference>
<feature type="region of interest" description="Disordered" evidence="8">
    <location>
        <begin position="235"/>
        <end position="267"/>
    </location>
</feature>
<dbReference type="InterPro" id="IPR000953">
    <property type="entry name" value="Chromo/chromo_shadow_dom"/>
</dbReference>
<dbReference type="Gene3D" id="1.10.274.30">
    <property type="entry name" value="MRG domain"/>
    <property type="match status" value="1"/>
</dbReference>
<reference evidence="10" key="1">
    <citation type="submission" date="2023-03" db="EMBL/GenBank/DDBJ databases">
        <title>Mating type loci evolution in Malassezia.</title>
        <authorList>
            <person name="Coelho M.A."/>
        </authorList>
    </citation>
    <scope>NUCLEOTIDE SEQUENCE</scope>
    <source>
        <strain evidence="10">CBS 7876</strain>
    </source>
</reference>
<dbReference type="InterPro" id="IPR026541">
    <property type="entry name" value="MRG_dom"/>
</dbReference>
<comment type="subcellular location">
    <subcellularLocation>
        <location evidence="1">Nucleus</location>
    </subcellularLocation>
</comment>
<dbReference type="PANTHER" id="PTHR10880">
    <property type="entry name" value="MORTALITY FACTOR 4-LIKE PROTEIN"/>
    <property type="match status" value="1"/>
</dbReference>
<dbReference type="GO" id="GO:0032221">
    <property type="term" value="C:Rpd3S complex"/>
    <property type="evidence" value="ECO:0007669"/>
    <property type="project" value="TreeGrafter"/>
</dbReference>
<dbReference type="SMART" id="SM00298">
    <property type="entry name" value="CHROMO"/>
    <property type="match status" value="1"/>
</dbReference>
<organism evidence="10 11">
    <name type="scientific">Malassezia obtusa</name>
    <dbReference type="NCBI Taxonomy" id="76774"/>
    <lineage>
        <taxon>Eukaryota</taxon>
        <taxon>Fungi</taxon>
        <taxon>Dikarya</taxon>
        <taxon>Basidiomycota</taxon>
        <taxon>Ustilaginomycotina</taxon>
        <taxon>Malasseziomycetes</taxon>
        <taxon>Malasseziales</taxon>
        <taxon>Malasseziaceae</taxon>
        <taxon>Malassezia</taxon>
    </lineage>
</organism>
<dbReference type="GO" id="GO:0006338">
    <property type="term" value="P:chromatin remodeling"/>
    <property type="evidence" value="ECO:0007669"/>
    <property type="project" value="UniProtKB-ARBA"/>
</dbReference>
<comment type="similarity">
    <text evidence="2">Belongs to the MRG family.</text>
</comment>
<keyword evidence="11" id="KW-1185">Reference proteome</keyword>
<dbReference type="Pfam" id="PF05712">
    <property type="entry name" value="MRG"/>
    <property type="match status" value="1"/>
</dbReference>
<keyword evidence="6" id="KW-0804">Transcription</keyword>
<dbReference type="Gene3D" id="2.30.30.140">
    <property type="match status" value="1"/>
</dbReference>
<gene>
    <name evidence="10" type="primary">EAF3</name>
    <name evidence="10" type="ORF">MOBT1_000117</name>
</gene>
<dbReference type="SUPFAM" id="SSF54160">
    <property type="entry name" value="Chromo domain-like"/>
    <property type="match status" value="1"/>
</dbReference>
<dbReference type="InterPro" id="IPR038217">
    <property type="entry name" value="MRG_C_sf"/>
</dbReference>
<evidence type="ECO:0000256" key="4">
    <source>
        <dbReference type="ARBA" id="ARBA00022853"/>
    </source>
</evidence>
<feature type="compositionally biased region" description="Low complexity" evidence="8">
    <location>
        <begin position="86"/>
        <end position="98"/>
    </location>
</feature>
<evidence type="ECO:0000259" key="9">
    <source>
        <dbReference type="SMART" id="SM00298"/>
    </source>
</evidence>
<evidence type="ECO:0000256" key="1">
    <source>
        <dbReference type="ARBA" id="ARBA00004123"/>
    </source>
</evidence>
<sequence>MLYEPDEKVLCFHGPLIYQAKILLAEEWKGDDNQNGAVGPHFLVHYQGWKKTWDEWVPETRLLKYNEENLARQKALVEAQKSAANAAAQASTSSDANTHASAKREGRKPSSSVGGRGTKRSRESTDQDELERRPEIKLVIPEALKVQLVDDWENVTRKEQLVPLPRKPNVCEILDEYGASYRAQHKTKPGESSAVLDEVLAGLKLYFDKSLAQNLLYRFERAQYVELRKQHVPKMGDGDVSAGGRGDAKSRGGRKSAGAAAAPEDDAPAMLEMEPSKIYGAEHLLRLFVNLPGIVAHTSMDSESLALLREHLVEFLAFLAREQKRLFVSAYETPSPAYQRQSAM</sequence>
<evidence type="ECO:0000313" key="11">
    <source>
        <dbReference type="Proteomes" id="UP001214603"/>
    </source>
</evidence>
<evidence type="ECO:0000256" key="8">
    <source>
        <dbReference type="SAM" id="MobiDB-lite"/>
    </source>
</evidence>
<feature type="compositionally biased region" description="Basic and acidic residues" evidence="8">
    <location>
        <begin position="120"/>
        <end position="131"/>
    </location>
</feature>
<dbReference type="Pfam" id="PF22732">
    <property type="entry name" value="MSL3_chromo-like"/>
    <property type="match status" value="1"/>
</dbReference>
<dbReference type="InterPro" id="IPR053820">
    <property type="entry name" value="MSL3_chromo-like"/>
</dbReference>
<protein>
    <recommendedName>
        <fullName evidence="3">Chromatin modification-related protein EAF3</fullName>
    </recommendedName>
</protein>